<name>A6TTB7_ALKMQ</name>
<feature type="transmembrane region" description="Helical" evidence="1">
    <location>
        <begin position="102"/>
        <end position="121"/>
    </location>
</feature>
<evidence type="ECO:0000313" key="2">
    <source>
        <dbReference type="EMBL" id="ABR49435.1"/>
    </source>
</evidence>
<keyword evidence="1" id="KW-0812">Transmembrane</keyword>
<dbReference type="Proteomes" id="UP000001572">
    <property type="component" value="Chromosome"/>
</dbReference>
<keyword evidence="3" id="KW-1185">Reference proteome</keyword>
<evidence type="ECO:0000256" key="1">
    <source>
        <dbReference type="SAM" id="Phobius"/>
    </source>
</evidence>
<proteinExistence type="predicted"/>
<dbReference type="STRING" id="293826.Amet_3306"/>
<gene>
    <name evidence="2" type="ordered locus">Amet_3306</name>
</gene>
<feature type="transmembrane region" description="Helical" evidence="1">
    <location>
        <begin position="61"/>
        <end position="82"/>
    </location>
</feature>
<dbReference type="HOGENOM" id="CLU_1709412_0_0_9"/>
<reference evidence="3" key="1">
    <citation type="journal article" date="2016" name="Genome Announc.">
        <title>Complete genome sequence of Alkaliphilus metalliredigens strain QYMF, an alkaliphilic and metal-reducing bacterium isolated from borax-contaminated leachate ponds.</title>
        <authorList>
            <person name="Hwang C."/>
            <person name="Copeland A."/>
            <person name="Lucas S."/>
            <person name="Lapidus A."/>
            <person name="Barry K."/>
            <person name="Detter J.C."/>
            <person name="Glavina Del Rio T."/>
            <person name="Hammon N."/>
            <person name="Israni S."/>
            <person name="Dalin E."/>
            <person name="Tice H."/>
            <person name="Pitluck S."/>
            <person name="Chertkov O."/>
            <person name="Brettin T."/>
            <person name="Bruce D."/>
            <person name="Han C."/>
            <person name="Schmutz J."/>
            <person name="Larimer F."/>
            <person name="Land M.L."/>
            <person name="Hauser L."/>
            <person name="Kyrpides N."/>
            <person name="Mikhailova N."/>
            <person name="Ye Q."/>
            <person name="Zhou J."/>
            <person name="Richardson P."/>
            <person name="Fields M.W."/>
        </authorList>
    </citation>
    <scope>NUCLEOTIDE SEQUENCE [LARGE SCALE GENOMIC DNA]</scope>
    <source>
        <strain evidence="3">QYMF</strain>
    </source>
</reference>
<feature type="transmembrane region" description="Helical" evidence="1">
    <location>
        <begin position="33"/>
        <end position="55"/>
    </location>
</feature>
<sequence>MKIDKIILMGSRKHMKKKENVNKNAFIEEVNELVSMGIMATFLGYLFNIFGTYIVDITKSIDSFLLNIGVVLISYYLFLSVYYKVMQGYKVKSCDNVKSTDLLDMVGYVFFIIPLLVHALIFGVKGYHGGIIILIIYQLLSLVYSNLLKSSEK</sequence>
<dbReference type="KEGG" id="amt:Amet_3306"/>
<dbReference type="RefSeq" id="WP_012064400.1">
    <property type="nucleotide sequence ID" value="NC_009633.1"/>
</dbReference>
<feature type="transmembrane region" description="Helical" evidence="1">
    <location>
        <begin position="127"/>
        <end position="147"/>
    </location>
</feature>
<organism evidence="2 3">
    <name type="scientific">Alkaliphilus metalliredigens (strain QYMF)</name>
    <dbReference type="NCBI Taxonomy" id="293826"/>
    <lineage>
        <taxon>Bacteria</taxon>
        <taxon>Bacillati</taxon>
        <taxon>Bacillota</taxon>
        <taxon>Clostridia</taxon>
        <taxon>Peptostreptococcales</taxon>
        <taxon>Natronincolaceae</taxon>
        <taxon>Alkaliphilus</taxon>
    </lineage>
</organism>
<evidence type="ECO:0000313" key="3">
    <source>
        <dbReference type="Proteomes" id="UP000001572"/>
    </source>
</evidence>
<dbReference type="AlphaFoldDB" id="A6TTB7"/>
<accession>A6TTB7</accession>
<protein>
    <submittedName>
        <fullName evidence="2">Uncharacterized protein</fullName>
    </submittedName>
</protein>
<keyword evidence="1" id="KW-1133">Transmembrane helix</keyword>
<dbReference type="EMBL" id="CP000724">
    <property type="protein sequence ID" value="ABR49435.1"/>
    <property type="molecule type" value="Genomic_DNA"/>
</dbReference>
<keyword evidence="1" id="KW-0472">Membrane</keyword>